<dbReference type="EMBL" id="DSAY01000107">
    <property type="protein sequence ID" value="HDP15312.1"/>
    <property type="molecule type" value="Genomic_DNA"/>
</dbReference>
<organism evidence="1">
    <name type="scientific">Thermofilum adornatum</name>
    <dbReference type="NCBI Taxonomy" id="1365176"/>
    <lineage>
        <taxon>Archaea</taxon>
        <taxon>Thermoproteota</taxon>
        <taxon>Thermoprotei</taxon>
        <taxon>Thermofilales</taxon>
        <taxon>Thermofilaceae</taxon>
        <taxon>Thermofilum</taxon>
    </lineage>
</organism>
<proteinExistence type="predicted"/>
<reference evidence="1" key="1">
    <citation type="journal article" date="2020" name="mSystems">
        <title>Genome- and Community-Level Interaction Insights into Carbon Utilization and Element Cycling Functions of Hydrothermarchaeota in Hydrothermal Sediment.</title>
        <authorList>
            <person name="Zhou Z."/>
            <person name="Liu Y."/>
            <person name="Xu W."/>
            <person name="Pan J."/>
            <person name="Luo Z.H."/>
            <person name="Li M."/>
        </authorList>
    </citation>
    <scope>NUCLEOTIDE SEQUENCE [LARGE SCALE GENOMIC DNA]</scope>
    <source>
        <strain evidence="1">SpSt-116</strain>
    </source>
</reference>
<dbReference type="AlphaFoldDB" id="A0A7C1GQ15"/>
<comment type="caution">
    <text evidence="1">The sequence shown here is derived from an EMBL/GenBank/DDBJ whole genome shotgun (WGS) entry which is preliminary data.</text>
</comment>
<name>A0A7C1GQ15_9CREN</name>
<gene>
    <name evidence="1" type="ORF">ENN26_06010</name>
</gene>
<sequence>MSNNKIFKLFEGSWFMAVKSPRDSPRRRRFYALLTILALAAFLALQFYPLGLQAVLLGRMVDVSASPTELMLYASNASLFCYSGVLEVRNLGEAGLTYSLNFSLDGRATLFEVRSSNATLLALPAGISGKLDLAPGSSARLTLCVRGPADPSLRLVAEDPRYPEATRLSVAINVRGTDWWNNTFPRRIEIAPVVAREGLALFEVTGEGEVYVNGRYVRRIPGLAGVPAGSVLVVYRAGGADYLLPSQVEAWVLRSDGVLEPRGNRNPREPIASSDRLVFAAYLANGSRIFIYTGGGSLIQPWPSVEVRDSLVSAGSFTVKLDSYGFLGPGFSANLSGSIAYPYTVRREDYSDPGVWRLVAAGPVRAVLAFNTSGVSQYGVEAFLTVWGRGVDSALAYVWPRVEYRGIILEWIGAIVSATNATITFECGTTCNTLPVKLERVSESTLRVVLCRNYWQPGKARFGYYVLLFSKPELAELKTMGARLSNFPGG</sequence>
<accession>A0A7C1GQ15</accession>
<evidence type="ECO:0000313" key="1">
    <source>
        <dbReference type="EMBL" id="HDP15312.1"/>
    </source>
</evidence>
<protein>
    <submittedName>
        <fullName evidence="1">Uncharacterized protein</fullName>
    </submittedName>
</protein>